<dbReference type="Gene3D" id="1.50.10.100">
    <property type="entry name" value="Chondroitin AC/alginate lyase"/>
    <property type="match status" value="1"/>
</dbReference>
<dbReference type="AlphaFoldDB" id="B9JBW1"/>
<dbReference type="GO" id="GO:0016829">
    <property type="term" value="F:lyase activity"/>
    <property type="evidence" value="ECO:0007669"/>
    <property type="project" value="UniProtKB-KW"/>
</dbReference>
<proteinExistence type="predicted"/>
<feature type="region of interest" description="Disordered" evidence="3">
    <location>
        <begin position="56"/>
        <end position="127"/>
    </location>
</feature>
<keyword evidence="1" id="KW-0732">Signal</keyword>
<sequence length="497" mass="53107">MYVHDHGSKRVKAGLVVAMVLCLGLAGCKNSNPVDILVHVIVSALNKNLTDNSVADTQTAAPSTSQASANSDSSAVTSEAGAIADSAVSTTSAAAPQEEASAGNTSSTSDNASTNGGATGQTDTITTSSSARTFIHPGLLQSQADFDRIIKQIAAGSEPSVSGWQKLINNRHASLGYTPRPVSIIFRGNDGVHAQNYALLFNDAAAAYALALRWKISGDPAYAIRAIKVLNDWSSTLTEVDGTSDKFLAAGIYGYEMANAAEIMRGYSGWSGDDFARFQTMMLTIFYPMNHDFLVRHNGAKVDHYWANWDLSNLASIMAIGVLTDRVDIYKEAIDYLYNGAGNGALNKTFWKVYDGGLAQVQESGRDQGHTTLDIALVGAICQMAWSQGDDLYGYDNNLVLAGAEYAAKYNLGYDVPYTTYKNSDVTQTAISEADRGTERPIWEMLYNHYVVLKGLDAPNVSAFAAKLRPEGGGGDYGPNSGGYDQLGYGTLLYTLD</sequence>
<keyword evidence="2" id="KW-0456">Lyase</keyword>
<evidence type="ECO:0000256" key="2">
    <source>
        <dbReference type="ARBA" id="ARBA00023239"/>
    </source>
</evidence>
<dbReference type="GO" id="GO:0042597">
    <property type="term" value="C:periplasmic space"/>
    <property type="evidence" value="ECO:0007669"/>
    <property type="project" value="InterPro"/>
</dbReference>
<organism evidence="5 6">
    <name type="scientific">Rhizobium rhizogenes (strain K84 / ATCC BAA-868)</name>
    <name type="common">Agrobacterium radiobacter</name>
    <dbReference type="NCBI Taxonomy" id="311403"/>
    <lineage>
        <taxon>Bacteria</taxon>
        <taxon>Pseudomonadati</taxon>
        <taxon>Pseudomonadota</taxon>
        <taxon>Alphaproteobacteria</taxon>
        <taxon>Hyphomicrobiales</taxon>
        <taxon>Rhizobiaceae</taxon>
        <taxon>Rhizobium/Agrobacterium group</taxon>
        <taxon>Rhizobium</taxon>
    </lineage>
</organism>
<dbReference type="eggNOG" id="COG4733">
    <property type="taxonomic scope" value="Bacteria"/>
</dbReference>
<dbReference type="InterPro" id="IPR008929">
    <property type="entry name" value="Chondroitin_lyas"/>
</dbReference>
<feature type="compositionally biased region" description="Low complexity" evidence="3">
    <location>
        <begin position="56"/>
        <end position="75"/>
    </location>
</feature>
<dbReference type="EMBL" id="CP000628">
    <property type="protein sequence ID" value="ACM28007.1"/>
    <property type="molecule type" value="Genomic_DNA"/>
</dbReference>
<gene>
    <name evidence="5" type="primary">pssO</name>
    <name evidence="5" type="ordered locus">Arad_4264</name>
</gene>
<dbReference type="SUPFAM" id="SSF48230">
    <property type="entry name" value="Chondroitin AC/alginate lyase"/>
    <property type="match status" value="1"/>
</dbReference>
<protein>
    <submittedName>
        <fullName evidence="5">Exopolysaccharide inner membrane protein</fullName>
    </submittedName>
</protein>
<reference evidence="5 6" key="1">
    <citation type="journal article" date="2009" name="J. Bacteriol.">
        <title>Genome sequences of three Agrobacterium biovars help elucidate the evolution of multichromosome genomes in bacteria.</title>
        <authorList>
            <person name="Slater S.C."/>
            <person name="Goldman B.S."/>
            <person name="Goodner B."/>
            <person name="Setubal J.C."/>
            <person name="Farrand S.K."/>
            <person name="Nester E.W."/>
            <person name="Burr T.J."/>
            <person name="Banta L."/>
            <person name="Dickerman A.W."/>
            <person name="Paulsen I."/>
            <person name="Otten L."/>
            <person name="Suen G."/>
            <person name="Welch R."/>
            <person name="Almeida N.F."/>
            <person name="Arnold F."/>
            <person name="Burton O.T."/>
            <person name="Du Z."/>
            <person name="Ewing A."/>
            <person name="Godsy E."/>
            <person name="Heisel S."/>
            <person name="Houmiel K.L."/>
            <person name="Jhaveri J."/>
            <person name="Lu J."/>
            <person name="Miller N.M."/>
            <person name="Norton S."/>
            <person name="Chen Q."/>
            <person name="Phoolcharoen W."/>
            <person name="Ohlin V."/>
            <person name="Ondrusek D."/>
            <person name="Pride N."/>
            <person name="Stricklin S.L."/>
            <person name="Sun J."/>
            <person name="Wheeler C."/>
            <person name="Wilson L."/>
            <person name="Zhu H."/>
            <person name="Wood D.W."/>
        </authorList>
    </citation>
    <scope>NUCLEOTIDE SEQUENCE [LARGE SCALE GENOMIC DNA]</scope>
    <source>
        <strain evidence="6">K84 / ATCC BAA-868</strain>
    </source>
</reference>
<evidence type="ECO:0000313" key="5">
    <source>
        <dbReference type="EMBL" id="ACM28007.1"/>
    </source>
</evidence>
<dbReference type="Pfam" id="PF05426">
    <property type="entry name" value="Alginate_lyase"/>
    <property type="match status" value="1"/>
</dbReference>
<dbReference type="HOGENOM" id="CLU_038125_1_0_5"/>
<dbReference type="STRING" id="311403.Arad_4264"/>
<accession>B9JBW1</accession>
<evidence type="ECO:0000259" key="4">
    <source>
        <dbReference type="Pfam" id="PF05426"/>
    </source>
</evidence>
<evidence type="ECO:0000256" key="1">
    <source>
        <dbReference type="ARBA" id="ARBA00022729"/>
    </source>
</evidence>
<dbReference type="InterPro" id="IPR008397">
    <property type="entry name" value="Alginate_lyase_dom"/>
</dbReference>
<dbReference type="KEGG" id="ara:Arad_4264"/>
<feature type="compositionally biased region" description="Low complexity" evidence="3">
    <location>
        <begin position="82"/>
        <end position="116"/>
    </location>
</feature>
<evidence type="ECO:0000313" key="6">
    <source>
        <dbReference type="Proteomes" id="UP000001600"/>
    </source>
</evidence>
<name>B9JBW1_RHIR8</name>
<evidence type="ECO:0000256" key="3">
    <source>
        <dbReference type="SAM" id="MobiDB-lite"/>
    </source>
</evidence>
<dbReference type="Proteomes" id="UP000001600">
    <property type="component" value="Chromosome 1"/>
</dbReference>
<feature type="domain" description="Alginate lyase" evidence="4">
    <location>
        <begin position="194"/>
        <end position="410"/>
    </location>
</feature>